<dbReference type="SMART" id="SM00862">
    <property type="entry name" value="Trans_reg_C"/>
    <property type="match status" value="1"/>
</dbReference>
<name>A0ABU3F0A7_9ENTE</name>
<comment type="caution">
    <text evidence="6">The sequence shown here is derived from an EMBL/GenBank/DDBJ whole genome shotgun (WGS) entry which is preliminary data.</text>
</comment>
<gene>
    <name evidence="6" type="ORF">P7D85_07480</name>
</gene>
<feature type="DNA-binding region" description="OmpR/PhoB-type" evidence="4">
    <location>
        <begin position="111"/>
        <end position="219"/>
    </location>
</feature>
<dbReference type="EMBL" id="JARPYI010000003">
    <property type="protein sequence ID" value="MDT2599611.1"/>
    <property type="molecule type" value="Genomic_DNA"/>
</dbReference>
<keyword evidence="3" id="KW-0804">Transcription</keyword>
<dbReference type="InterPro" id="IPR016032">
    <property type="entry name" value="Sig_transdc_resp-reg_C-effctor"/>
</dbReference>
<keyword evidence="1" id="KW-0805">Transcription regulation</keyword>
<evidence type="ECO:0000256" key="3">
    <source>
        <dbReference type="ARBA" id="ARBA00023163"/>
    </source>
</evidence>
<feature type="domain" description="OmpR/PhoB-type" evidence="5">
    <location>
        <begin position="111"/>
        <end position="219"/>
    </location>
</feature>
<organism evidence="6 7">
    <name type="scientific">Enterococcus hulanensis</name>
    <dbReference type="NCBI Taxonomy" id="2559929"/>
    <lineage>
        <taxon>Bacteria</taxon>
        <taxon>Bacillati</taxon>
        <taxon>Bacillota</taxon>
        <taxon>Bacilli</taxon>
        <taxon>Lactobacillales</taxon>
        <taxon>Enterococcaceae</taxon>
        <taxon>Enterococcus</taxon>
    </lineage>
</organism>
<evidence type="ECO:0000313" key="7">
    <source>
        <dbReference type="Proteomes" id="UP001252875"/>
    </source>
</evidence>
<proteinExistence type="predicted"/>
<sequence>MKPILLLTKNILFDMPIQQQVQKLNKEIISSSKLLDRLNNKDVQPDWLQLFSTAIISETIGKLELLQILLYLKKYDIPTVRLVESLPKAEEKEKWKQSGVHAWLVNSCSMEELRETLDDVLLKTNDPSEPKEILMINPLRVHSIKFSMNEKKVLALMIEHPNEAVSRETFCKKIWGESTPSTKSQLSYLMSQIKMKLATISSQTSIIDTVWGSGYLIKDYACPIISSYLNSSNEA</sequence>
<evidence type="ECO:0000256" key="1">
    <source>
        <dbReference type="ARBA" id="ARBA00023015"/>
    </source>
</evidence>
<reference evidence="6 7" key="1">
    <citation type="submission" date="2023-03" db="EMBL/GenBank/DDBJ databases">
        <authorList>
            <person name="Shen W."/>
            <person name="Cai J."/>
        </authorList>
    </citation>
    <scope>NUCLEOTIDE SEQUENCE [LARGE SCALE GENOMIC DNA]</scope>
    <source>
        <strain evidence="6 7">D6-4</strain>
    </source>
</reference>
<dbReference type="SUPFAM" id="SSF46894">
    <property type="entry name" value="C-terminal effector domain of the bipartite response regulators"/>
    <property type="match status" value="1"/>
</dbReference>
<dbReference type="Proteomes" id="UP001252875">
    <property type="component" value="Unassembled WGS sequence"/>
</dbReference>
<protein>
    <submittedName>
        <fullName evidence="6">Helix-turn-helix domain-containing protein</fullName>
    </submittedName>
</protein>
<evidence type="ECO:0000256" key="4">
    <source>
        <dbReference type="PROSITE-ProRule" id="PRU01091"/>
    </source>
</evidence>
<dbReference type="Gene3D" id="1.10.10.10">
    <property type="entry name" value="Winged helix-like DNA-binding domain superfamily/Winged helix DNA-binding domain"/>
    <property type="match status" value="1"/>
</dbReference>
<dbReference type="InterPro" id="IPR001867">
    <property type="entry name" value="OmpR/PhoB-type_DNA-bd"/>
</dbReference>
<evidence type="ECO:0000313" key="6">
    <source>
        <dbReference type="EMBL" id="MDT2599611.1"/>
    </source>
</evidence>
<keyword evidence="2 4" id="KW-0238">DNA-binding</keyword>
<evidence type="ECO:0000256" key="2">
    <source>
        <dbReference type="ARBA" id="ARBA00023125"/>
    </source>
</evidence>
<keyword evidence="7" id="KW-1185">Reference proteome</keyword>
<dbReference type="Pfam" id="PF00486">
    <property type="entry name" value="Trans_reg_C"/>
    <property type="match status" value="1"/>
</dbReference>
<dbReference type="RefSeq" id="WP_311821785.1">
    <property type="nucleotide sequence ID" value="NZ_JARPYF010000002.1"/>
</dbReference>
<accession>A0ABU3F0A7</accession>
<dbReference type="PROSITE" id="PS51755">
    <property type="entry name" value="OMPR_PHOB"/>
    <property type="match status" value="1"/>
</dbReference>
<evidence type="ECO:0000259" key="5">
    <source>
        <dbReference type="PROSITE" id="PS51755"/>
    </source>
</evidence>
<dbReference type="InterPro" id="IPR036388">
    <property type="entry name" value="WH-like_DNA-bd_sf"/>
</dbReference>